<evidence type="ECO:0000313" key="3">
    <source>
        <dbReference type="Proteomes" id="UP001589619"/>
    </source>
</evidence>
<dbReference type="Gene3D" id="3.20.20.70">
    <property type="entry name" value="Aldolase class I"/>
    <property type="match status" value="1"/>
</dbReference>
<dbReference type="RefSeq" id="WP_344916712.1">
    <property type="nucleotide sequence ID" value="NZ_BAAAYO010000021.1"/>
</dbReference>
<proteinExistence type="predicted"/>
<organism evidence="2 3">
    <name type="scientific">Paenibacillus hodogayensis</name>
    <dbReference type="NCBI Taxonomy" id="279208"/>
    <lineage>
        <taxon>Bacteria</taxon>
        <taxon>Bacillati</taxon>
        <taxon>Bacillota</taxon>
        <taxon>Bacilli</taxon>
        <taxon>Bacillales</taxon>
        <taxon>Paenibacillaceae</taxon>
        <taxon>Paenibacillus</taxon>
    </lineage>
</organism>
<keyword evidence="1" id="KW-0119">Carbohydrate metabolism</keyword>
<dbReference type="InterPro" id="IPR008811">
    <property type="entry name" value="Glycosyl_hydrolases_36"/>
</dbReference>
<protein>
    <submittedName>
        <fullName evidence="2">Sip1-related alpha-galactosidase</fullName>
    </submittedName>
</protein>
<evidence type="ECO:0000313" key="2">
    <source>
        <dbReference type="EMBL" id="MFB9750133.1"/>
    </source>
</evidence>
<dbReference type="InterPro" id="IPR017853">
    <property type="entry name" value="GH"/>
</dbReference>
<dbReference type="PANTHER" id="PTHR31268">
    <property type="match status" value="1"/>
</dbReference>
<dbReference type="PANTHER" id="PTHR31268:SF32">
    <property type="entry name" value="GALACTINOL--SUCROSE GALACTOSYLTRANSFERASE 2-RELATED"/>
    <property type="match status" value="1"/>
</dbReference>
<dbReference type="SUPFAM" id="SSF51445">
    <property type="entry name" value="(Trans)glycosidases"/>
    <property type="match status" value="1"/>
</dbReference>
<gene>
    <name evidence="2" type="ORF">ACFFNY_00985</name>
</gene>
<sequence>MFVFDQETSSIRFDGDPSIVLRSIRIRAELAGEGEIELLPIRTDPHHTEDGNGRGALSSEFRIRYGDKHGTLFASLLLERRGKFLSVRVKAEIPNATAYHAQRTFAADGAIRIGIGRLDGLQGVLASSRHKEWWTRPHFDPDLRRLPPRTQSLLWKTDSGYGYMLPLCDERFRTDLSGSEDGLAVLVSPGETGHERIDTVAFVLGADTDPYRLAEESAVEGFASRGAGGSAREGKAYPALLDYAGWCSWDAFYADVDEQGLLDKADELNRLGLPVRWFMIDDGWSDVRERKLYGFGADKEKFPGGLAGAVRRLKEEHGIRWVGAWHNMAGYWGGIDPEGEAFAETRQYVHRTRSGRWLPHPDPGLNFGFWQTWHSSLRRQGIDFVKVDNQSSLYAYFGGEQSIARIAHSAHAGLEASVALHFDGCMINCMGMASENVWHRPLSSVSRSSNDFLPKIHDGFKEHALQNAYNSVYHGAFYWGDWDMFWTGHHDAMPHMTLRAVSGGPLYFSDGLGRTNPDIIRPLIYSDGKIVRCRTIGRPTEEWLTVNPHKTARAFKVWNQAGEAGVVAAFHAYDGDEDVEGCIGPGDVPYLSGKAFIAYDSFRKKAYRLRTDETVPLRLSRFEAALFLIVPATRPFTAIGLTDKLVASDAVLETEHGGSAVKVLLKDGGVFSFVSERKPTQAFVDELPAAVEEADGEVGLYTVVCPVKTSEAAKDNPVTMVTEVRIEF</sequence>
<dbReference type="EMBL" id="JBHMAG010000002">
    <property type="protein sequence ID" value="MFB9750133.1"/>
    <property type="molecule type" value="Genomic_DNA"/>
</dbReference>
<name>A0ABV5VPD0_9BACL</name>
<dbReference type="Pfam" id="PF05691">
    <property type="entry name" value="Raffinose_syn"/>
    <property type="match status" value="2"/>
</dbReference>
<dbReference type="InterPro" id="IPR013785">
    <property type="entry name" value="Aldolase_TIM"/>
</dbReference>
<reference evidence="2 3" key="1">
    <citation type="submission" date="2024-09" db="EMBL/GenBank/DDBJ databases">
        <authorList>
            <person name="Sun Q."/>
            <person name="Mori K."/>
        </authorList>
    </citation>
    <scope>NUCLEOTIDE SEQUENCE [LARGE SCALE GENOMIC DNA]</scope>
    <source>
        <strain evidence="2 3">JCM 12520</strain>
    </source>
</reference>
<comment type="caution">
    <text evidence="2">The sequence shown here is derived from an EMBL/GenBank/DDBJ whole genome shotgun (WGS) entry which is preliminary data.</text>
</comment>
<keyword evidence="3" id="KW-1185">Reference proteome</keyword>
<dbReference type="Proteomes" id="UP001589619">
    <property type="component" value="Unassembled WGS sequence"/>
</dbReference>
<accession>A0ABV5VPD0</accession>
<evidence type="ECO:0000256" key="1">
    <source>
        <dbReference type="ARBA" id="ARBA00023277"/>
    </source>
</evidence>